<keyword evidence="4" id="KW-1185">Reference proteome</keyword>
<reference evidence="3 4" key="1">
    <citation type="submission" date="2024-09" db="EMBL/GenBank/DDBJ databases">
        <title>Chromosome-scale assembly of Riccia sorocarpa.</title>
        <authorList>
            <person name="Paukszto L."/>
        </authorList>
    </citation>
    <scope>NUCLEOTIDE SEQUENCE [LARGE SCALE GENOMIC DNA]</scope>
    <source>
        <strain evidence="3">LP-2024</strain>
        <tissue evidence="3">Aerial parts of the thallus</tissue>
    </source>
</reference>
<accession>A0ABD3GH82</accession>
<sequence>MRNANDESDRIQERLKEAEEKIKALEQKKKEMSERALMMERPDLYELLESKLTGYQIRGHPYGIAAFRMSNLRSLRNGQLPEEYEASRKHGCLPELKHAVEVHSGMETAPTDCSVCGHALGFLPRIDSGVCEHKSLNCFWNYASTSRRCPVCQVPYPRQMYEFFCTVFVPEGSKVINRDTGLQDVENSIILTQALHAGRGGLVAVNEVDVAARNEDKIHLMTEVSKALRRWRDKSNICGQTFWVGFENWSDDLTREAAEETYNSIMDEFRASVSHRSAHEHLFDQMKSVFDSYVNPWEKSDVQPLIAGLDRPDLDANEFLQQVQHANSDYEVIRMHLALLRKTRVKVSRGHGEGATSLERLQLRKKNDRRQEQNQRRRSSKAKESSASTAKSMDTCATHSFISPEVVRKTGLAVTKTARPITVRFAQGKTASLTEVATGVKVDCGKGLILEEDFTVCDADGLDAILGNTLLDRFEMELKRKPLRLSFKLKGKIHARKLHRVARMKNSAGLNLVRGKDMDFNDGFLCVMRWADVGADGGQESGSTSELDPQSLMGLQRCRDVKGFCRESAGPLAVEDRERKQRNQTNPLINSAKPTKNLNFATLLCALRRESGPEQNTSTKYFQPALQ</sequence>
<comment type="caution">
    <text evidence="3">The sequence shown here is derived from an EMBL/GenBank/DDBJ whole genome shotgun (WGS) entry which is preliminary data.</text>
</comment>
<evidence type="ECO:0000256" key="2">
    <source>
        <dbReference type="SAM" id="MobiDB-lite"/>
    </source>
</evidence>
<dbReference type="Proteomes" id="UP001633002">
    <property type="component" value="Unassembled WGS sequence"/>
</dbReference>
<dbReference type="InterPro" id="IPR021109">
    <property type="entry name" value="Peptidase_aspartic_dom_sf"/>
</dbReference>
<dbReference type="Gene3D" id="2.40.70.10">
    <property type="entry name" value="Acid Proteases"/>
    <property type="match status" value="1"/>
</dbReference>
<evidence type="ECO:0008006" key="5">
    <source>
        <dbReference type="Google" id="ProtNLM"/>
    </source>
</evidence>
<gene>
    <name evidence="3" type="ORF">R1sor_021496</name>
</gene>
<keyword evidence="1" id="KW-0175">Coiled coil</keyword>
<dbReference type="EMBL" id="JBJQOH010000007">
    <property type="protein sequence ID" value="KAL3678540.1"/>
    <property type="molecule type" value="Genomic_DNA"/>
</dbReference>
<dbReference type="AlphaFoldDB" id="A0ABD3GH82"/>
<evidence type="ECO:0000256" key="1">
    <source>
        <dbReference type="SAM" id="Coils"/>
    </source>
</evidence>
<organism evidence="3 4">
    <name type="scientific">Riccia sorocarpa</name>
    <dbReference type="NCBI Taxonomy" id="122646"/>
    <lineage>
        <taxon>Eukaryota</taxon>
        <taxon>Viridiplantae</taxon>
        <taxon>Streptophyta</taxon>
        <taxon>Embryophyta</taxon>
        <taxon>Marchantiophyta</taxon>
        <taxon>Marchantiopsida</taxon>
        <taxon>Marchantiidae</taxon>
        <taxon>Marchantiales</taxon>
        <taxon>Ricciaceae</taxon>
        <taxon>Riccia</taxon>
    </lineage>
</organism>
<proteinExistence type="predicted"/>
<protein>
    <recommendedName>
        <fullName evidence="5">RING-type domain-containing protein</fullName>
    </recommendedName>
</protein>
<evidence type="ECO:0000313" key="3">
    <source>
        <dbReference type="EMBL" id="KAL3678540.1"/>
    </source>
</evidence>
<feature type="region of interest" description="Disordered" evidence="2">
    <location>
        <begin position="349"/>
        <end position="394"/>
    </location>
</feature>
<name>A0ABD3GH82_9MARC</name>
<feature type="coiled-coil region" evidence="1">
    <location>
        <begin position="1"/>
        <end position="35"/>
    </location>
</feature>
<evidence type="ECO:0000313" key="4">
    <source>
        <dbReference type="Proteomes" id="UP001633002"/>
    </source>
</evidence>
<dbReference type="Pfam" id="PF08284">
    <property type="entry name" value="RVP_2"/>
    <property type="match status" value="1"/>
</dbReference>
<dbReference type="CDD" id="cd00303">
    <property type="entry name" value="retropepsin_like"/>
    <property type="match status" value="1"/>
</dbReference>